<dbReference type="GO" id="GO:0005886">
    <property type="term" value="C:plasma membrane"/>
    <property type="evidence" value="ECO:0007669"/>
    <property type="project" value="UniProtKB-SubCell"/>
</dbReference>
<feature type="coiled-coil region" evidence="12">
    <location>
        <begin position="471"/>
        <end position="509"/>
    </location>
</feature>
<keyword evidence="4" id="KW-0145">Chemotaxis</keyword>
<evidence type="ECO:0000256" key="3">
    <source>
        <dbReference type="ARBA" id="ARBA00022481"/>
    </source>
</evidence>
<reference evidence="17 18" key="1">
    <citation type="journal article" date="2013" name="Front. Microbiol.">
        <title>The genome of the endophytic bacterium H. frisingense GSF30(T) identifies diverse strategies in the Herbaspirillum genus to interact with plants.</title>
        <authorList>
            <person name="Straub D."/>
            <person name="Rothballer M."/>
            <person name="Hartmann A."/>
            <person name="Ludewig U."/>
        </authorList>
    </citation>
    <scope>NUCLEOTIDE SEQUENCE [LARGE SCALE GENOMIC DNA]</scope>
    <source>
        <strain evidence="17 18">GSF30</strain>
    </source>
</reference>
<evidence type="ECO:0000256" key="1">
    <source>
        <dbReference type="ARBA" id="ARBA00004429"/>
    </source>
</evidence>
<evidence type="ECO:0000256" key="9">
    <source>
        <dbReference type="ARBA" id="ARBA00023224"/>
    </source>
</evidence>
<keyword evidence="5" id="KW-0997">Cell inner membrane</keyword>
<dbReference type="Gene3D" id="1.20.120.30">
    <property type="entry name" value="Aspartate receptor, ligand-binding domain"/>
    <property type="match status" value="1"/>
</dbReference>
<dbReference type="Pfam" id="PF02203">
    <property type="entry name" value="TarH"/>
    <property type="match status" value="1"/>
</dbReference>
<sequence length="596" mass="63089">MRNLTVRFSLMSALALFSCMIVVGAAVGIFALGRANHATEYVHEITERALLINDAYKDTTRTRAAQSRIYSTLMEKGDQAVIDAAFKSAQTTYERSLKYLDDYAKLPDLEGQDPATKTELIESAKALNEILKKATEVLRSGDAAAYSQLNNNFISKGGARFSTALDVYQKRAMELNDKATTERQREYNLVVWLVVAGLIGAMFLVIGVHFMLRNIVLTPLNRAVHLLDLVANGDLTTKVDVESKNEIGRLFAAIRSMQQALLTTVSSVRSSSDSIDTNAKEIAAGNMDLSSRTEQQASSLEETAASMEELTGTVKQNAENALQANQLAHSASSTASKGGEVVSQVVDTMQAINESSRKIVDIISVIDGIAFQTNILALNAAVEAARAGEQGRGFAVVASEVRSLAQRSAAAAKEIKSLIDDSVDKVEAGSQLVEQAGATMSEVVTSVQRVTDIVGEIAEASREQSTGIEQVNRAITQMDEVTQQNAALVEEAAAAAQSLQAQATNLVAAVSIFKIDAHQVASASVKARPMPKAAPAPQAAPAMASVSAPVAPKAAPAAAPKLPPAKPAKPAKPAGASASSSASARGKDDAQDWEEF</sequence>
<feature type="transmembrane region" description="Helical" evidence="14">
    <location>
        <begin position="189"/>
        <end position="212"/>
    </location>
</feature>
<dbReference type="AlphaFoldDB" id="A0AAI9IBX8"/>
<dbReference type="InterPro" id="IPR051310">
    <property type="entry name" value="MCP_chemotaxis"/>
</dbReference>
<keyword evidence="12" id="KW-0175">Coiled coil</keyword>
<dbReference type="CDD" id="cd06225">
    <property type="entry name" value="HAMP"/>
    <property type="match status" value="1"/>
</dbReference>
<dbReference type="PRINTS" id="PR00260">
    <property type="entry name" value="CHEMTRNSDUCR"/>
</dbReference>
<evidence type="ECO:0000256" key="7">
    <source>
        <dbReference type="ARBA" id="ARBA00022989"/>
    </source>
</evidence>
<evidence type="ECO:0000256" key="10">
    <source>
        <dbReference type="ARBA" id="ARBA00029447"/>
    </source>
</evidence>
<dbReference type="Pfam" id="PF00672">
    <property type="entry name" value="HAMP"/>
    <property type="match status" value="1"/>
</dbReference>
<dbReference type="Gene3D" id="1.10.287.950">
    <property type="entry name" value="Methyl-accepting chemotaxis protein"/>
    <property type="match status" value="1"/>
</dbReference>
<evidence type="ECO:0000259" key="16">
    <source>
        <dbReference type="PROSITE" id="PS50885"/>
    </source>
</evidence>
<dbReference type="InterPro" id="IPR003122">
    <property type="entry name" value="Tar_rcpt_lig-bd"/>
</dbReference>
<evidence type="ECO:0000313" key="18">
    <source>
        <dbReference type="Proteomes" id="UP000006772"/>
    </source>
</evidence>
<dbReference type="SUPFAM" id="SSF58104">
    <property type="entry name" value="Methyl-accepting chemotaxis protein (MCP) signaling domain"/>
    <property type="match status" value="1"/>
</dbReference>
<keyword evidence="3" id="KW-0488">Methylation</keyword>
<keyword evidence="7 14" id="KW-1133">Transmembrane helix</keyword>
<evidence type="ECO:0000313" key="17">
    <source>
        <dbReference type="EMBL" id="EOA03284.1"/>
    </source>
</evidence>
<feature type="domain" description="HAMP" evidence="16">
    <location>
        <begin position="214"/>
        <end position="266"/>
    </location>
</feature>
<feature type="region of interest" description="Disordered" evidence="13">
    <location>
        <begin position="286"/>
        <end position="305"/>
    </location>
</feature>
<evidence type="ECO:0000256" key="11">
    <source>
        <dbReference type="PROSITE-ProRule" id="PRU00284"/>
    </source>
</evidence>
<keyword evidence="8 14" id="KW-0472">Membrane</keyword>
<evidence type="ECO:0000256" key="13">
    <source>
        <dbReference type="SAM" id="MobiDB-lite"/>
    </source>
</evidence>
<accession>A0AAI9IBX8</accession>
<dbReference type="FunFam" id="1.10.287.950:FF:000002">
    <property type="entry name" value="Methyl-accepting chemotaxis protein"/>
    <property type="match status" value="1"/>
</dbReference>
<dbReference type="PANTHER" id="PTHR43531:SF14">
    <property type="entry name" value="METHYL-ACCEPTING CHEMOTAXIS PROTEIN I-RELATED"/>
    <property type="match status" value="1"/>
</dbReference>
<evidence type="ECO:0000256" key="5">
    <source>
        <dbReference type="ARBA" id="ARBA00022519"/>
    </source>
</evidence>
<dbReference type="Proteomes" id="UP000006772">
    <property type="component" value="Unassembled WGS sequence"/>
</dbReference>
<dbReference type="GO" id="GO:0007165">
    <property type="term" value="P:signal transduction"/>
    <property type="evidence" value="ECO:0007669"/>
    <property type="project" value="UniProtKB-KW"/>
</dbReference>
<keyword evidence="6 14" id="KW-0812">Transmembrane</keyword>
<feature type="compositionally biased region" description="Low complexity" evidence="13">
    <location>
        <begin position="571"/>
        <end position="584"/>
    </location>
</feature>
<name>A0AAI9IBX8_9BURK</name>
<dbReference type="InterPro" id="IPR003660">
    <property type="entry name" value="HAMP_dom"/>
</dbReference>
<dbReference type="InterPro" id="IPR035440">
    <property type="entry name" value="4HB_MCP_dom_sf"/>
</dbReference>
<keyword evidence="2" id="KW-1003">Cell membrane</keyword>
<dbReference type="PROSITE" id="PS50885">
    <property type="entry name" value="HAMP"/>
    <property type="match status" value="1"/>
</dbReference>
<feature type="compositionally biased region" description="Polar residues" evidence="13">
    <location>
        <begin position="288"/>
        <end position="301"/>
    </location>
</feature>
<dbReference type="InterPro" id="IPR004090">
    <property type="entry name" value="Chemotax_Me-accpt_rcpt"/>
</dbReference>
<dbReference type="GO" id="GO:0004888">
    <property type="term" value="F:transmembrane signaling receptor activity"/>
    <property type="evidence" value="ECO:0007669"/>
    <property type="project" value="InterPro"/>
</dbReference>
<proteinExistence type="inferred from homology"/>
<dbReference type="RefSeq" id="WP_006712837.1">
    <property type="nucleotide sequence ID" value="NZ_AEEC02000030.1"/>
</dbReference>
<comment type="caution">
    <text evidence="17">The sequence shown here is derived from an EMBL/GenBank/DDBJ whole genome shotgun (WGS) entry which is preliminary data.</text>
</comment>
<gene>
    <name evidence="17" type="ORF">HFRIS_018367</name>
</gene>
<dbReference type="InterPro" id="IPR004089">
    <property type="entry name" value="MCPsignal_dom"/>
</dbReference>
<evidence type="ECO:0000256" key="12">
    <source>
        <dbReference type="SAM" id="Coils"/>
    </source>
</evidence>
<dbReference type="GO" id="GO:0006935">
    <property type="term" value="P:chemotaxis"/>
    <property type="evidence" value="ECO:0007669"/>
    <property type="project" value="UniProtKB-KW"/>
</dbReference>
<dbReference type="PROSITE" id="PS51257">
    <property type="entry name" value="PROKAR_LIPOPROTEIN"/>
    <property type="match status" value="1"/>
</dbReference>
<feature type="transmembrane region" description="Helical" evidence="14">
    <location>
        <begin position="12"/>
        <end position="32"/>
    </location>
</feature>
<dbReference type="PANTHER" id="PTHR43531">
    <property type="entry name" value="PROTEIN ICFG"/>
    <property type="match status" value="1"/>
</dbReference>
<dbReference type="SUPFAM" id="SSF47170">
    <property type="entry name" value="Aspartate receptor, ligand-binding domain"/>
    <property type="match status" value="1"/>
</dbReference>
<evidence type="ECO:0000259" key="15">
    <source>
        <dbReference type="PROSITE" id="PS50111"/>
    </source>
</evidence>
<feature type="compositionally biased region" description="Low complexity" evidence="13">
    <location>
        <begin position="544"/>
        <end position="560"/>
    </location>
</feature>
<keyword evidence="9 11" id="KW-0807">Transducer</keyword>
<evidence type="ECO:0000256" key="2">
    <source>
        <dbReference type="ARBA" id="ARBA00022475"/>
    </source>
</evidence>
<organism evidence="17 18">
    <name type="scientific">Herbaspirillum frisingense GSF30</name>
    <dbReference type="NCBI Taxonomy" id="864073"/>
    <lineage>
        <taxon>Bacteria</taxon>
        <taxon>Pseudomonadati</taxon>
        <taxon>Pseudomonadota</taxon>
        <taxon>Betaproteobacteria</taxon>
        <taxon>Burkholderiales</taxon>
        <taxon>Oxalobacteraceae</taxon>
        <taxon>Herbaspirillum</taxon>
    </lineage>
</organism>
<dbReference type="SMART" id="SM00304">
    <property type="entry name" value="HAMP"/>
    <property type="match status" value="1"/>
</dbReference>
<evidence type="ECO:0000256" key="14">
    <source>
        <dbReference type="SAM" id="Phobius"/>
    </source>
</evidence>
<protein>
    <submittedName>
        <fullName evidence="17">Methyl-accepting chemotaxis transducer transmembrane protein</fullName>
    </submittedName>
</protein>
<evidence type="ECO:0000256" key="6">
    <source>
        <dbReference type="ARBA" id="ARBA00022692"/>
    </source>
</evidence>
<dbReference type="EMBL" id="AEEC02000030">
    <property type="protein sequence ID" value="EOA03284.1"/>
    <property type="molecule type" value="Genomic_DNA"/>
</dbReference>
<dbReference type="Pfam" id="PF00015">
    <property type="entry name" value="MCPsignal"/>
    <property type="match status" value="1"/>
</dbReference>
<evidence type="ECO:0000256" key="8">
    <source>
        <dbReference type="ARBA" id="ARBA00023136"/>
    </source>
</evidence>
<evidence type="ECO:0000256" key="4">
    <source>
        <dbReference type="ARBA" id="ARBA00022500"/>
    </source>
</evidence>
<comment type="similarity">
    <text evidence="10">Belongs to the methyl-accepting chemotaxis (MCP) protein family.</text>
</comment>
<dbReference type="SMART" id="SM00283">
    <property type="entry name" value="MA"/>
    <property type="match status" value="1"/>
</dbReference>
<comment type="subcellular location">
    <subcellularLocation>
        <location evidence="1">Cell inner membrane</location>
        <topology evidence="1">Multi-pass membrane protein</topology>
    </subcellularLocation>
</comment>
<dbReference type="PROSITE" id="PS50111">
    <property type="entry name" value="CHEMOTAXIS_TRANSDUC_2"/>
    <property type="match status" value="1"/>
</dbReference>
<feature type="domain" description="Methyl-accepting transducer" evidence="15">
    <location>
        <begin position="271"/>
        <end position="500"/>
    </location>
</feature>
<dbReference type="CDD" id="cd11386">
    <property type="entry name" value="MCP_signal"/>
    <property type="match status" value="1"/>
</dbReference>
<feature type="region of interest" description="Disordered" evidence="13">
    <location>
        <begin position="544"/>
        <end position="596"/>
    </location>
</feature>